<dbReference type="Gramene" id="CDY56630">
    <property type="protein sequence ID" value="CDY56630"/>
    <property type="gene ID" value="GSBRNA2T00019858001"/>
</dbReference>
<evidence type="ECO:0000313" key="2">
    <source>
        <dbReference type="EMBL" id="CDY56630.1"/>
    </source>
</evidence>
<reference evidence="2 3" key="1">
    <citation type="journal article" date="2014" name="Science">
        <title>Plant genetics. Early allopolyploid evolution in the post-Neolithic Brassica napus oilseed genome.</title>
        <authorList>
            <person name="Chalhoub B."/>
            <person name="Denoeud F."/>
            <person name="Liu S."/>
            <person name="Parkin I.A."/>
            <person name="Tang H."/>
            <person name="Wang X."/>
            <person name="Chiquet J."/>
            <person name="Belcram H."/>
            <person name="Tong C."/>
            <person name="Samans B."/>
            <person name="Correa M."/>
            <person name="Da Silva C."/>
            <person name="Just J."/>
            <person name="Falentin C."/>
            <person name="Koh C.S."/>
            <person name="Le Clainche I."/>
            <person name="Bernard M."/>
            <person name="Bento P."/>
            <person name="Noel B."/>
            <person name="Labadie K."/>
            <person name="Alberti A."/>
            <person name="Charles M."/>
            <person name="Arnaud D."/>
            <person name="Guo H."/>
            <person name="Daviaud C."/>
            <person name="Alamery S."/>
            <person name="Jabbari K."/>
            <person name="Zhao M."/>
            <person name="Edger P.P."/>
            <person name="Chelaifa H."/>
            <person name="Tack D."/>
            <person name="Lassalle G."/>
            <person name="Mestiri I."/>
            <person name="Schnel N."/>
            <person name="Le Paslier M.C."/>
            <person name="Fan G."/>
            <person name="Renault V."/>
            <person name="Bayer P.E."/>
            <person name="Golicz A.A."/>
            <person name="Manoli S."/>
            <person name="Lee T.H."/>
            <person name="Thi V.H."/>
            <person name="Chalabi S."/>
            <person name="Hu Q."/>
            <person name="Fan C."/>
            <person name="Tollenaere R."/>
            <person name="Lu Y."/>
            <person name="Battail C."/>
            <person name="Shen J."/>
            <person name="Sidebottom C.H."/>
            <person name="Wang X."/>
            <person name="Canaguier A."/>
            <person name="Chauveau A."/>
            <person name="Berard A."/>
            <person name="Deniot G."/>
            <person name="Guan M."/>
            <person name="Liu Z."/>
            <person name="Sun F."/>
            <person name="Lim Y.P."/>
            <person name="Lyons E."/>
            <person name="Town C.D."/>
            <person name="Bancroft I."/>
            <person name="Wang X."/>
            <person name="Meng J."/>
            <person name="Ma J."/>
            <person name="Pires J.C."/>
            <person name="King G.J."/>
            <person name="Brunel D."/>
            <person name="Delourme R."/>
            <person name="Renard M."/>
            <person name="Aury J.M."/>
            <person name="Adams K.L."/>
            <person name="Batley J."/>
            <person name="Snowdon R.J."/>
            <person name="Tost J."/>
            <person name="Edwards D."/>
            <person name="Zhou Y."/>
            <person name="Hua W."/>
            <person name="Sharpe A.G."/>
            <person name="Paterson A.H."/>
            <person name="Guan C."/>
            <person name="Wincker P."/>
        </authorList>
    </citation>
    <scope>NUCLEOTIDE SEQUENCE [LARGE SCALE GENOMIC DNA]</scope>
    <source>
        <strain evidence="3">cv. Darmor-bzh</strain>
    </source>
</reference>
<evidence type="ECO:0000313" key="3">
    <source>
        <dbReference type="Proteomes" id="UP000028999"/>
    </source>
</evidence>
<dbReference type="PANTHER" id="PTHR48449">
    <property type="entry name" value="DUF1985 DOMAIN-CONTAINING PROTEIN"/>
    <property type="match status" value="1"/>
</dbReference>
<sequence length="556" mass="63758">MEIGLPKRIAEAGAEHHVDKINNTCRLTVLGLLKKQLEDEYNEVLRDPVFGPILAINEHELGYSGKQNGEVDMKTIRLKHLTECKDWSRVDRVRLVYLCVICFLMAKDEKINIPHAYIRLVMDFDKLRKYSWGLHAYDLLLDSIKKARFKLKKNSYVLDGFSYALQIWLMEAIPDIGTLLGQKYTEGITSVRCQNWYGNGKVSYHDITALETSLGKKAVVFPFISDTGNNDVVASVAFGRDDEKKDERVDKIISLINAKFDWSKFVSQVEEDMRTQDQLHEKVDVAVEASHDQIDGTDEVAVESELEVSEKEEQVEPVAKRRVTRKAKDPGCESRKRQLLCQRAAEQNTGLDDRTKIFITELFNTSFNSMKEEVNKHMDHRYDKLDSEIAQLKQTVAAAIVSRNNVHASERPQPLAMPSPRPKRKDEKLDDVEMSDFHGNLHNVSVSQSSNIDLEMGTQDYLWKTMGYLTQDSYVKGFDPSQKAKVDDPIEWLTVLTSLKPKETPLTSFKAKETSLPFLRDRDLPDDRVKDKDYSFVFVPEESWAKLVVVTVEFMH</sequence>
<feature type="region of interest" description="Disordered" evidence="1">
    <location>
        <begin position="404"/>
        <end position="428"/>
    </location>
</feature>
<dbReference type="EMBL" id="LK033506">
    <property type="protein sequence ID" value="CDY56630.1"/>
    <property type="molecule type" value="Genomic_DNA"/>
</dbReference>
<keyword evidence="3" id="KW-1185">Reference proteome</keyword>
<dbReference type="AlphaFoldDB" id="A0A078J0L2"/>
<dbReference type="PaxDb" id="3708-A0A078J0L2"/>
<accession>A0A078J0L2</accession>
<dbReference type="Proteomes" id="UP000028999">
    <property type="component" value="Unassembled WGS sequence"/>
</dbReference>
<proteinExistence type="predicted"/>
<organism evidence="2 3">
    <name type="scientific">Brassica napus</name>
    <name type="common">Rape</name>
    <dbReference type="NCBI Taxonomy" id="3708"/>
    <lineage>
        <taxon>Eukaryota</taxon>
        <taxon>Viridiplantae</taxon>
        <taxon>Streptophyta</taxon>
        <taxon>Embryophyta</taxon>
        <taxon>Tracheophyta</taxon>
        <taxon>Spermatophyta</taxon>
        <taxon>Magnoliopsida</taxon>
        <taxon>eudicotyledons</taxon>
        <taxon>Gunneridae</taxon>
        <taxon>Pentapetalae</taxon>
        <taxon>rosids</taxon>
        <taxon>malvids</taxon>
        <taxon>Brassicales</taxon>
        <taxon>Brassicaceae</taxon>
        <taxon>Brassiceae</taxon>
        <taxon>Brassica</taxon>
    </lineage>
</organism>
<protein>
    <submittedName>
        <fullName evidence="2">BnaC03g76210D protein</fullName>
    </submittedName>
</protein>
<dbReference type="OMA" id="EMSTHIV"/>
<name>A0A078J0L2_BRANA</name>
<dbReference type="PANTHER" id="PTHR48449:SF1">
    <property type="entry name" value="DUF1985 DOMAIN-CONTAINING PROTEIN"/>
    <property type="match status" value="1"/>
</dbReference>
<gene>
    <name evidence="2" type="primary">BnaC03g76210D</name>
    <name evidence="2" type="ORF">GSBRNA2T00019858001</name>
</gene>
<evidence type="ECO:0000256" key="1">
    <source>
        <dbReference type="SAM" id="MobiDB-lite"/>
    </source>
</evidence>